<feature type="domain" description="DUF6894" evidence="1">
    <location>
        <begin position="22"/>
        <end position="69"/>
    </location>
</feature>
<accession>A0A7W9C5L8</accession>
<dbReference type="AlphaFoldDB" id="A0A7W9C5L8"/>
<comment type="caution">
    <text evidence="2">The sequence shown here is derived from an EMBL/GenBank/DDBJ whole genome shotgun (WGS) entry which is preliminary data.</text>
</comment>
<sequence>MTNYRLEIGVAGMEERLQLMAGDDNAARCEALLAVGDLIRDHALKGVHQTVFTLVLFQDTGPPIYEVRVAAGPPDDPLPPLD</sequence>
<dbReference type="Proteomes" id="UP000527324">
    <property type="component" value="Unassembled WGS sequence"/>
</dbReference>
<evidence type="ECO:0000313" key="3">
    <source>
        <dbReference type="Proteomes" id="UP000527324"/>
    </source>
</evidence>
<protein>
    <recommendedName>
        <fullName evidence="1">DUF6894 domain-containing protein</fullName>
    </recommendedName>
</protein>
<evidence type="ECO:0000259" key="1">
    <source>
        <dbReference type="Pfam" id="PF21834"/>
    </source>
</evidence>
<evidence type="ECO:0000313" key="2">
    <source>
        <dbReference type="EMBL" id="MBB5739560.1"/>
    </source>
</evidence>
<reference evidence="2 3" key="1">
    <citation type="submission" date="2020-08" db="EMBL/GenBank/DDBJ databases">
        <title>Genomic Encyclopedia of Type Strains, Phase IV (KMG-IV): sequencing the most valuable type-strain genomes for metagenomic binning, comparative biology and taxonomic classification.</title>
        <authorList>
            <person name="Goeker M."/>
        </authorList>
    </citation>
    <scope>NUCLEOTIDE SEQUENCE [LARGE SCALE GENOMIC DNA]</scope>
    <source>
        <strain evidence="2 3">DSM 4731</strain>
    </source>
</reference>
<dbReference type="RefSeq" id="WP_183215822.1">
    <property type="nucleotide sequence ID" value="NZ_CAJFZW010000004.1"/>
</dbReference>
<gene>
    <name evidence="2" type="ORF">GGQ93_001262</name>
</gene>
<proteinExistence type="predicted"/>
<keyword evidence="3" id="KW-1185">Reference proteome</keyword>
<dbReference type="EMBL" id="JACHOQ010000002">
    <property type="protein sequence ID" value="MBB5739560.1"/>
    <property type="molecule type" value="Genomic_DNA"/>
</dbReference>
<dbReference type="InterPro" id="IPR054189">
    <property type="entry name" value="DUF6894"/>
</dbReference>
<organism evidence="2 3">
    <name type="scientific">Brevundimonas aurantiaca</name>
    <dbReference type="NCBI Taxonomy" id="74316"/>
    <lineage>
        <taxon>Bacteria</taxon>
        <taxon>Pseudomonadati</taxon>
        <taxon>Pseudomonadota</taxon>
        <taxon>Alphaproteobacteria</taxon>
        <taxon>Caulobacterales</taxon>
        <taxon>Caulobacteraceae</taxon>
        <taxon>Brevundimonas</taxon>
    </lineage>
</organism>
<name>A0A7W9C5L8_9CAUL</name>
<dbReference type="Pfam" id="PF21834">
    <property type="entry name" value="DUF6894"/>
    <property type="match status" value="1"/>
</dbReference>